<dbReference type="OrthoDB" id="7449699at2"/>
<dbReference type="RefSeq" id="WP_160600365.1">
    <property type="nucleotide sequence ID" value="NZ_WTYU01000001.1"/>
</dbReference>
<dbReference type="Proteomes" id="UP000473531">
    <property type="component" value="Unassembled WGS sequence"/>
</dbReference>
<dbReference type="AlphaFoldDB" id="A0A6L7GDM3"/>
<evidence type="ECO:0000313" key="3">
    <source>
        <dbReference type="Proteomes" id="UP000473531"/>
    </source>
</evidence>
<organism evidence="2 3">
    <name type="scientific">Allopontixanthobacter confluentis</name>
    <dbReference type="NCBI Taxonomy" id="1849021"/>
    <lineage>
        <taxon>Bacteria</taxon>
        <taxon>Pseudomonadati</taxon>
        <taxon>Pseudomonadota</taxon>
        <taxon>Alphaproteobacteria</taxon>
        <taxon>Sphingomonadales</taxon>
        <taxon>Erythrobacteraceae</taxon>
        <taxon>Allopontixanthobacter</taxon>
    </lineage>
</organism>
<dbReference type="EMBL" id="WTYU01000001">
    <property type="protein sequence ID" value="MXP14172.1"/>
    <property type="molecule type" value="Genomic_DNA"/>
</dbReference>
<dbReference type="PROSITE" id="PS51257">
    <property type="entry name" value="PROKAR_LIPOPROTEIN"/>
    <property type="match status" value="1"/>
</dbReference>
<keyword evidence="3" id="KW-1185">Reference proteome</keyword>
<feature type="chain" id="PRO_5026737689" evidence="1">
    <location>
        <begin position="27"/>
        <end position="289"/>
    </location>
</feature>
<evidence type="ECO:0000313" key="2">
    <source>
        <dbReference type="EMBL" id="MXP14172.1"/>
    </source>
</evidence>
<sequence>MKQQIFVVMANIITLSCAFLAFPATAAPPPPVPIPPTLEEPIDGYDMREPFQLWRYWVESKKGPVTEALLAEPEVLEGLRHYGLLLRFEQSNDFGHGLTGEIRVYCQPTPGSLYDPLAETCLYILRRAYVPLNVANNGETNPLSEWALANFDPQRLATHLREIGLSPNTHWWSADREAMFSAAASPLAVLTDNAEVTRLDSTECPEIEAAIKALEGKSLGGVVDFVTVGEDRPLRPPPPPHAVKTNYTIHLRGNGGGYAIQGWGGPAEQMARPILEAANTCARARKGDN</sequence>
<evidence type="ECO:0000256" key="1">
    <source>
        <dbReference type="SAM" id="SignalP"/>
    </source>
</evidence>
<protein>
    <submittedName>
        <fullName evidence="2">Uncharacterized protein</fullName>
    </submittedName>
</protein>
<gene>
    <name evidence="2" type="ORF">GRI44_05345</name>
</gene>
<proteinExistence type="predicted"/>
<name>A0A6L7GDM3_9SPHN</name>
<keyword evidence="1" id="KW-0732">Signal</keyword>
<accession>A0A6L7GDM3</accession>
<reference evidence="2 3" key="1">
    <citation type="submission" date="2019-12" db="EMBL/GenBank/DDBJ databases">
        <title>Genomic-based taxomic classification of the family Erythrobacteraceae.</title>
        <authorList>
            <person name="Xu L."/>
        </authorList>
    </citation>
    <scope>NUCLEOTIDE SEQUENCE [LARGE SCALE GENOMIC DNA]</scope>
    <source>
        <strain evidence="2 3">KCTC 52259</strain>
    </source>
</reference>
<comment type="caution">
    <text evidence="2">The sequence shown here is derived from an EMBL/GenBank/DDBJ whole genome shotgun (WGS) entry which is preliminary data.</text>
</comment>
<feature type="signal peptide" evidence="1">
    <location>
        <begin position="1"/>
        <end position="26"/>
    </location>
</feature>